<keyword evidence="1" id="KW-0647">Proteasome</keyword>
<comment type="caution">
    <text evidence="1">The sequence shown here is derived from an EMBL/GenBank/DDBJ whole genome shotgun (WGS) entry which is preliminary data.</text>
</comment>
<reference evidence="1 2" key="1">
    <citation type="submission" date="2017-03" db="EMBL/GenBank/DDBJ databases">
        <title>Genome Survey of Euroglyphus maynei.</title>
        <authorList>
            <person name="Arlian L.G."/>
            <person name="Morgan M.S."/>
            <person name="Rider S.D."/>
        </authorList>
    </citation>
    <scope>NUCLEOTIDE SEQUENCE [LARGE SCALE GENOMIC DNA]</scope>
    <source>
        <strain evidence="1">Arlian Lab</strain>
        <tissue evidence="1">Whole body</tissue>
    </source>
</reference>
<protein>
    <submittedName>
        <fullName evidence="1">Proteasome activator complex subunit 4-like protein</fullName>
    </submittedName>
</protein>
<sequence>MLDEWKQYLCMHSEKYPRYMEYFSLFLPTLLPPEEHEFGFKLWFDDFIDMLNWFPVPSTSLLNLLTRLAEDVNGWLY</sequence>
<dbReference type="EMBL" id="MUJZ01044961">
    <property type="protein sequence ID" value="OTF74848.1"/>
    <property type="molecule type" value="Genomic_DNA"/>
</dbReference>
<dbReference type="Proteomes" id="UP000194236">
    <property type="component" value="Unassembled WGS sequence"/>
</dbReference>
<evidence type="ECO:0000313" key="1">
    <source>
        <dbReference type="EMBL" id="OTF74848.1"/>
    </source>
</evidence>
<organism evidence="1 2">
    <name type="scientific">Euroglyphus maynei</name>
    <name type="common">Mayne's house dust mite</name>
    <dbReference type="NCBI Taxonomy" id="6958"/>
    <lineage>
        <taxon>Eukaryota</taxon>
        <taxon>Metazoa</taxon>
        <taxon>Ecdysozoa</taxon>
        <taxon>Arthropoda</taxon>
        <taxon>Chelicerata</taxon>
        <taxon>Arachnida</taxon>
        <taxon>Acari</taxon>
        <taxon>Acariformes</taxon>
        <taxon>Sarcoptiformes</taxon>
        <taxon>Astigmata</taxon>
        <taxon>Psoroptidia</taxon>
        <taxon>Analgoidea</taxon>
        <taxon>Pyroglyphidae</taxon>
        <taxon>Pyroglyphinae</taxon>
        <taxon>Euroglyphus</taxon>
    </lineage>
</organism>
<dbReference type="AlphaFoldDB" id="A0A1Y3B4F3"/>
<dbReference type="GO" id="GO:0000502">
    <property type="term" value="C:proteasome complex"/>
    <property type="evidence" value="ECO:0007669"/>
    <property type="project" value="UniProtKB-KW"/>
</dbReference>
<accession>A0A1Y3B4F3</accession>
<gene>
    <name evidence="1" type="ORF">BLA29_013421</name>
</gene>
<proteinExistence type="predicted"/>
<keyword evidence="2" id="KW-1185">Reference proteome</keyword>
<name>A0A1Y3B4F3_EURMA</name>
<dbReference type="OrthoDB" id="6511336at2759"/>
<evidence type="ECO:0000313" key="2">
    <source>
        <dbReference type="Proteomes" id="UP000194236"/>
    </source>
</evidence>